<evidence type="ECO:0000256" key="1">
    <source>
        <dbReference type="SAM" id="SignalP"/>
    </source>
</evidence>
<feature type="signal peptide" evidence="1">
    <location>
        <begin position="1"/>
        <end position="23"/>
    </location>
</feature>
<comment type="caution">
    <text evidence="4">The sequence shown here is derived from an EMBL/GenBank/DDBJ whole genome shotgun (WGS) entry which is preliminary data.</text>
</comment>
<keyword evidence="1" id="KW-0732">Signal</keyword>
<dbReference type="InterPro" id="IPR012938">
    <property type="entry name" value="Glc/Sorbosone_DH"/>
</dbReference>
<accession>A0ABW5ITE7</accession>
<protein>
    <submittedName>
        <fullName evidence="4">PQQ-dependent sugar dehydrogenase</fullName>
    </submittedName>
</protein>
<dbReference type="NCBIfam" id="TIGR04183">
    <property type="entry name" value="Por_Secre_tail"/>
    <property type="match status" value="1"/>
</dbReference>
<dbReference type="Pfam" id="PF07995">
    <property type="entry name" value="GSDH"/>
    <property type="match status" value="1"/>
</dbReference>
<sequence>MRINLRNLYTLFALLSVVPAVQAQYLLQEAYPNAQLVNQTEAVIGHDANRLYVLEQGGKIFWLPTDLMANDQPVLFLDITDRVVSGGERGLLGLAFHPDFRNNGYFYLNYTTGDPLQTRISRFTATTANTAEPNSELILLTYNQPFDNHNGGKIAFGPDGFLYISAGDGGSGGDPQNNAQNRTNLLGKILRIDINTTSGGRNYGIPASNPYVNNGSGFREEIFAYGLRNVWKFSFDEQTNRLFAGDVGQGSREEINIITNGGNYGWRIMEGSACHNPPANCNTTGLTLPLFDYTHASGAGRSITGGFIYRGSLIPELQGKYIYGDFVSGNIWALTLNANGMAESNTLLLNTGFLISSFVEDENKELLVLSYGNGRKIYRLSSSAVTGSSNDQLEAAIEIYPNPVKERIHIKINPNYFSEAQLEVHLYNVTGQLVITKSLPTAVSEASLSVAKLPKGLYQIQVKSNAGSIWKHVILQ</sequence>
<feature type="chain" id="PRO_5045694291" evidence="1">
    <location>
        <begin position="24"/>
        <end position="476"/>
    </location>
</feature>
<dbReference type="Gene3D" id="2.120.10.30">
    <property type="entry name" value="TolB, C-terminal domain"/>
    <property type="match status" value="1"/>
</dbReference>
<dbReference type="PANTHER" id="PTHR19328">
    <property type="entry name" value="HEDGEHOG-INTERACTING PROTEIN"/>
    <property type="match status" value="1"/>
</dbReference>
<dbReference type="Proteomes" id="UP001597544">
    <property type="component" value="Unassembled WGS sequence"/>
</dbReference>
<proteinExistence type="predicted"/>
<dbReference type="InterPro" id="IPR011042">
    <property type="entry name" value="6-blade_b-propeller_TolB-like"/>
</dbReference>
<dbReference type="EMBL" id="JBHULU010000021">
    <property type="protein sequence ID" value="MFD2515270.1"/>
    <property type="molecule type" value="Genomic_DNA"/>
</dbReference>
<dbReference type="InterPro" id="IPR011041">
    <property type="entry name" value="Quinoprot_gluc/sorb_DH_b-prop"/>
</dbReference>
<evidence type="ECO:0000259" key="3">
    <source>
        <dbReference type="Pfam" id="PF18962"/>
    </source>
</evidence>
<dbReference type="Pfam" id="PF18962">
    <property type="entry name" value="Por_Secre_tail"/>
    <property type="match status" value="1"/>
</dbReference>
<evidence type="ECO:0000259" key="2">
    <source>
        <dbReference type="Pfam" id="PF07995"/>
    </source>
</evidence>
<dbReference type="InterPro" id="IPR026444">
    <property type="entry name" value="Secre_tail"/>
</dbReference>
<name>A0ABW5ITE7_9BACT</name>
<dbReference type="SUPFAM" id="SSF50952">
    <property type="entry name" value="Soluble quinoprotein glucose dehydrogenase"/>
    <property type="match status" value="1"/>
</dbReference>
<organism evidence="4 5">
    <name type="scientific">Pontibacter locisalis</name>
    <dbReference type="NCBI Taxonomy" id="1719035"/>
    <lineage>
        <taxon>Bacteria</taxon>
        <taxon>Pseudomonadati</taxon>
        <taxon>Bacteroidota</taxon>
        <taxon>Cytophagia</taxon>
        <taxon>Cytophagales</taxon>
        <taxon>Hymenobacteraceae</taxon>
        <taxon>Pontibacter</taxon>
    </lineage>
</organism>
<dbReference type="PANTHER" id="PTHR19328:SF75">
    <property type="entry name" value="ALDOSE SUGAR DEHYDROGENASE YLII"/>
    <property type="match status" value="1"/>
</dbReference>
<keyword evidence="5" id="KW-1185">Reference proteome</keyword>
<gene>
    <name evidence="4" type="ORF">ACFSRY_15465</name>
</gene>
<reference evidence="5" key="1">
    <citation type="journal article" date="2019" name="Int. J. Syst. Evol. Microbiol.">
        <title>The Global Catalogue of Microorganisms (GCM) 10K type strain sequencing project: providing services to taxonomists for standard genome sequencing and annotation.</title>
        <authorList>
            <consortium name="The Broad Institute Genomics Platform"/>
            <consortium name="The Broad Institute Genome Sequencing Center for Infectious Disease"/>
            <person name="Wu L."/>
            <person name="Ma J."/>
        </authorList>
    </citation>
    <scope>NUCLEOTIDE SEQUENCE [LARGE SCALE GENOMIC DNA]</scope>
    <source>
        <strain evidence="5">KCTC 42498</strain>
    </source>
</reference>
<feature type="domain" description="Secretion system C-terminal sorting" evidence="3">
    <location>
        <begin position="399"/>
        <end position="474"/>
    </location>
</feature>
<evidence type="ECO:0000313" key="5">
    <source>
        <dbReference type="Proteomes" id="UP001597544"/>
    </source>
</evidence>
<dbReference type="RefSeq" id="WP_377509656.1">
    <property type="nucleotide sequence ID" value="NZ_JBHULU010000021.1"/>
</dbReference>
<feature type="domain" description="Glucose/Sorbosone dehydrogenase" evidence="2">
    <location>
        <begin position="49"/>
        <end position="374"/>
    </location>
</feature>
<evidence type="ECO:0000313" key="4">
    <source>
        <dbReference type="EMBL" id="MFD2515270.1"/>
    </source>
</evidence>